<protein>
    <submittedName>
        <fullName evidence="2">Uncharacterized protein</fullName>
    </submittedName>
</protein>
<sequence length="237" mass="24985">MKMKTALWAAAVAAVVWVGASVRAAVVSPLLTAFSATHAKPLGFSLNGWVEIPPGHNNQTLSSLVSQTAKTLHVSGALITSGGPTYQKVSVSTTVAGFYTDVIAERLQNGSDFIVVDRTGDQGFHGLRESTQVVNHVLEPFGSVHMSITLQGSIVGPAMSVAQEEAVVNQAFTAIGAVRVNGIATPQYVSMAGDSNLIGESDNLQGHPVNIQVALNYNTYWHQEQIDVGSPLVTVTY</sequence>
<name>A0A2T2XII2_9FIRM</name>
<comment type="caution">
    <text evidence="2">The sequence shown here is derived from an EMBL/GenBank/DDBJ whole genome shotgun (WGS) entry which is preliminary data.</text>
</comment>
<proteinExistence type="predicted"/>
<organism evidence="2 3">
    <name type="scientific">Sulfobacillus benefaciens</name>
    <dbReference type="NCBI Taxonomy" id="453960"/>
    <lineage>
        <taxon>Bacteria</taxon>
        <taxon>Bacillati</taxon>
        <taxon>Bacillota</taxon>
        <taxon>Clostridia</taxon>
        <taxon>Eubacteriales</taxon>
        <taxon>Clostridiales Family XVII. Incertae Sedis</taxon>
        <taxon>Sulfobacillus</taxon>
    </lineage>
</organism>
<gene>
    <name evidence="2" type="ORF">C7B46_05885</name>
</gene>
<dbReference type="Proteomes" id="UP000242972">
    <property type="component" value="Unassembled WGS sequence"/>
</dbReference>
<dbReference type="InterPro" id="IPR036209">
    <property type="entry name" value="YwmB-like_sf"/>
</dbReference>
<accession>A0A2T2XII2</accession>
<reference evidence="2 3" key="1">
    <citation type="journal article" date="2014" name="BMC Genomics">
        <title>Comparison of environmental and isolate Sulfobacillus genomes reveals diverse carbon, sulfur, nitrogen, and hydrogen metabolisms.</title>
        <authorList>
            <person name="Justice N.B."/>
            <person name="Norman A."/>
            <person name="Brown C.T."/>
            <person name="Singh A."/>
            <person name="Thomas B.C."/>
            <person name="Banfield J.F."/>
        </authorList>
    </citation>
    <scope>NUCLEOTIDE SEQUENCE [LARGE SCALE GENOMIC DNA]</scope>
    <source>
        <strain evidence="2">AMDSBA4</strain>
    </source>
</reference>
<feature type="chain" id="PRO_5038634231" evidence="1">
    <location>
        <begin position="25"/>
        <end position="237"/>
    </location>
</feature>
<keyword evidence="1" id="KW-0732">Signal</keyword>
<dbReference type="EMBL" id="PXYW01000010">
    <property type="protein sequence ID" value="PSR34258.1"/>
    <property type="molecule type" value="Genomic_DNA"/>
</dbReference>
<dbReference type="SUPFAM" id="SSF143842">
    <property type="entry name" value="YwmB-like"/>
    <property type="match status" value="1"/>
</dbReference>
<dbReference type="AlphaFoldDB" id="A0A2T2XII2"/>
<evidence type="ECO:0000313" key="3">
    <source>
        <dbReference type="Proteomes" id="UP000242972"/>
    </source>
</evidence>
<dbReference type="InterPro" id="IPR014794">
    <property type="entry name" value="DUF1779"/>
</dbReference>
<feature type="signal peptide" evidence="1">
    <location>
        <begin position="1"/>
        <end position="24"/>
    </location>
</feature>
<dbReference type="Pfam" id="PF08680">
    <property type="entry name" value="DUF1779"/>
    <property type="match status" value="1"/>
</dbReference>
<dbReference type="Gene3D" id="3.30.360.40">
    <property type="entry name" value="YwmB-like"/>
    <property type="match status" value="1"/>
</dbReference>
<evidence type="ECO:0000256" key="1">
    <source>
        <dbReference type="SAM" id="SignalP"/>
    </source>
</evidence>
<evidence type="ECO:0000313" key="2">
    <source>
        <dbReference type="EMBL" id="PSR34258.1"/>
    </source>
</evidence>